<dbReference type="InterPro" id="IPR014756">
    <property type="entry name" value="Ig_E-set"/>
</dbReference>
<dbReference type="EMBL" id="JYJA01000029">
    <property type="protein sequence ID" value="KJL43824.1"/>
    <property type="molecule type" value="Genomic_DNA"/>
</dbReference>
<organism evidence="6 7">
    <name type="scientific">Microbacterium trichothecenolyticum</name>
    <name type="common">Aureobacterium trichothecenolyticum</name>
    <dbReference type="NCBI Taxonomy" id="69370"/>
    <lineage>
        <taxon>Bacteria</taxon>
        <taxon>Bacillati</taxon>
        <taxon>Actinomycetota</taxon>
        <taxon>Actinomycetes</taxon>
        <taxon>Micrococcales</taxon>
        <taxon>Microbacteriaceae</taxon>
        <taxon>Microbacterium</taxon>
    </lineage>
</organism>
<feature type="domain" description="SbsA Ig-like" evidence="3">
    <location>
        <begin position="1695"/>
        <end position="1785"/>
    </location>
</feature>
<feature type="domain" description="DUF4082" evidence="4">
    <location>
        <begin position="1185"/>
        <end position="1326"/>
    </location>
</feature>
<feature type="domain" description="DUF4082" evidence="4">
    <location>
        <begin position="1445"/>
        <end position="1585"/>
    </location>
</feature>
<evidence type="ECO:0000256" key="1">
    <source>
        <dbReference type="ARBA" id="ARBA00022729"/>
    </source>
</evidence>
<gene>
    <name evidence="6" type="ORF">RS82_01200</name>
</gene>
<feature type="chain" id="PRO_5018336500" evidence="2">
    <location>
        <begin position="47"/>
        <end position="2222"/>
    </location>
</feature>
<evidence type="ECO:0000259" key="3">
    <source>
        <dbReference type="Pfam" id="PF13205"/>
    </source>
</evidence>
<feature type="domain" description="SbsA Ig-like" evidence="3">
    <location>
        <begin position="1077"/>
        <end position="1171"/>
    </location>
</feature>
<feature type="domain" description="DUF4082" evidence="4">
    <location>
        <begin position="930"/>
        <end position="1065"/>
    </location>
</feature>
<sequence>MTNFAMGTVGVRRRWPRGARISTFVAVVALIAAAFVAFAPTPAAQAAGSPCGATINPIVCENQKPGTDPDVWDVSGAGDSSIQGFATDISVNAGSKIDFKIDTDASAYTIDIYRTGWYQGLGARFITSVPVTAPLPQHQPQCISEASTGLYDCGTWGVSASWDVPTSAVSGVYIAKLTRSNGDASHITFIVRKDGNTSDVFFQTSDTTWHAYNTYGGANFYQGGANNRAYKLSYNRPFATRDSTDLNSPSGDTQRDFYFDSEYPTVRFLERNGYDVSYTTDIDTDRRGSELLNHKVFLSVGHDEYWSGAQRANMEAARDAGVNFQFLTGNEGYWRVRWESSVDGSHTPYRTLVTYKETWAYGKIDPDEQWTGTSRDPRYATSAQGAHNPENALTGTMYMVNDIDLPMKVTSEEGKLRVWRNAGLSNIASGTSVSLGDGILGYETNEDVDNGFRPAGLIRMSTTVAPTTQYLRDYGNVVAAGTTQHHITLYRAPSGALVFSAGTIRWGWGLDDVHDGRQGTSDSRIQQATVNLLADMGAQPSTLMSGLFAATKSTDTTAPTTTITSPAAGQAIPNGTAVTVTGTASDVGGRVAGVEVSTDGGTTWRRAEGTTSWTFTYVQQGDGAQTITARAIDDSANYSSTGVSRAITVGGPYSALGNATPANPSTDDSQAVELGLRFSTELDGYASGVRFYKGAGNLGQHVGSLWDEAGVRLATVTFATESATGWQTARFSSPVPIIAGQTYTVSYTAPQGGYAYQERYWPYNARPSSPVKVTSATGANTAGVYGVAGQFPTSTWSDANYFVDVEFTKSDTSPLRIQLRTPGAGAASVALDAPVTATLTRPATPESVGLTIKDPSGATVPGTVTYDSATRVIRFVPTGTYAPSTAYTVTPVAQDAAGVGLAPDSGWTFTTRADGQSDGQCPCSLFDESRVPAIQSDSDTSSVTLGVGFTVAIPGKISALKFFKGPGNMGAHVGTLWDDSGTALATVDFTNESASGWQKANLSTPVTVQPGVRYVVSYRASQGGYSATPATFAQEYTRGPLTVAAAGSVFTYSNGFPTQSSTTDYGVDVVFQPLGDSPVLTSSSPAAGATAVAANAPISATFSGALRGGYTGTVKANGSPVAGSWSLSGDKKTLSFTPSAPYSSWAQVSVAITGIVSESGVAGADVGWSFTAVGSATIFSLLGAATPAQTEASDTASVELGMSFTTASDGNATAIRFYKSTSNTGTHVGSIWNAAGERLAQATFVSETASGWQRVVLQQPVALTAGQVYTVSYLAPRGGYSYTGGYFAAPVSSGPLTAVSPANGVFRYGDGAAMPTSTWNSTNYFVDLEFVPDSQGETPLAVESTSPADAATAVAIDAPIAATLNRDAAGQSVGITVVAGGAETEGEATYNAVTRTVSFQPDSALAYATSYTATVTLGGLGLHSWTFESVGPPASGEVQTLFGDASPTVASVAETDPVELGTAFTVAKAGNVTALRYYKGEGSTGTHRGTLWTSTGQELAHVTFENESASGWQRAVLSTPTLVKPGVTYVVSYFAPNGGYGYTSGYFSQARVSGDITGPSTDNGRFFYGANGGFPTSSWGGSAYFADVEIDFGPPPTVVPPSAPALSSRTPSADATGVSTTTVINATVAHATSATMAVSTGGTAVAGASTFDAATGVVSFVPTEALARGKTYLVSVSVGQQPVADGTWSFSTLAAPSISNRTPAQSATNVDPATATLSATLVNATAASMTLSSGGAAVPGSSGFDPSTGTVTFVPAASLQWGKTYELSVTADGAAVTGGVWSFSTLPVATLTATTPAAGASTVDPATAQVTATLTGAVNATLSLNAGANAVAGTSSFNASTGVVTFTPTAPLDRAKTYTATVSANGTAVASGTWSFTTIANPAITARTPGSSATGVLVNAPITATISNASSAAISVATGGAAVAGASSFNVSTGVVTFTPAAALGFSRTYSVTATANGAALAGGTWSFTTIAQATRTSSSPASGATNVNPSALTITATLSSGAQAGAITLAQGATNIAGTSTYNATTRVASFVPAAALDWTKTYTATVTANGGAVTGGTWSFTTMAKPDQVSLFATGTPTNSNASAVLAYQVGTRFRTSAPGVVTTIKYYKGTLNTGTHTGYLRSATGTVLAQVTFQNETSSGWQSALLSSPVRLTVGTEYRVTLYSSSGRYAVTDGALASSVTVAPLSTVANGGVAGFGTSNPTNISSNKYWVDVIFDPDN</sequence>
<evidence type="ECO:0000259" key="5">
    <source>
        <dbReference type="Pfam" id="PF20254"/>
    </source>
</evidence>
<feature type="domain" description="SbsA Ig-like" evidence="3">
    <location>
        <begin position="1790"/>
        <end position="1878"/>
    </location>
</feature>
<feature type="domain" description="SbsA Ig-like" evidence="3">
    <location>
        <begin position="811"/>
        <end position="911"/>
    </location>
</feature>
<feature type="domain" description="SbsA Ig-like" evidence="3">
    <location>
        <begin position="1337"/>
        <end position="1418"/>
    </location>
</feature>
<dbReference type="Gene3D" id="2.60.40.3780">
    <property type="match status" value="1"/>
</dbReference>
<dbReference type="Pfam" id="PF17957">
    <property type="entry name" value="Big_7"/>
    <property type="match status" value="1"/>
</dbReference>
<comment type="caution">
    <text evidence="6">The sequence shown here is derived from an EMBL/GenBank/DDBJ whole genome shotgun (WGS) entry which is preliminary data.</text>
</comment>
<dbReference type="SUPFAM" id="SSF81296">
    <property type="entry name" value="E set domains"/>
    <property type="match status" value="1"/>
</dbReference>
<dbReference type="OrthoDB" id="505641at2"/>
<dbReference type="InterPro" id="IPR032812">
    <property type="entry name" value="SbsA_Ig"/>
</dbReference>
<dbReference type="Gene3D" id="2.60.40.3710">
    <property type="match status" value="1"/>
</dbReference>
<dbReference type="PATRIC" id="fig|69370.6.peg.1233"/>
<feature type="domain" description="SbsA Ig-like" evidence="3">
    <location>
        <begin position="1881"/>
        <end position="1970"/>
    </location>
</feature>
<keyword evidence="7" id="KW-1185">Reference proteome</keyword>
<dbReference type="Pfam" id="PF13205">
    <property type="entry name" value="Big_5"/>
    <property type="match status" value="7"/>
</dbReference>
<accession>A0A0M2HBF3</accession>
<feature type="signal peptide" evidence="2">
    <location>
        <begin position="1"/>
        <end position="46"/>
    </location>
</feature>
<feature type="domain" description="SbsA Ig-like" evidence="3">
    <location>
        <begin position="1977"/>
        <end position="2064"/>
    </location>
</feature>
<dbReference type="InterPro" id="IPR025141">
    <property type="entry name" value="DUF4082"/>
</dbReference>
<feature type="domain" description="DUF4082" evidence="4">
    <location>
        <begin position="2077"/>
        <end position="2214"/>
    </location>
</feature>
<name>A0A0M2HBF3_MICTR</name>
<keyword evidence="1 2" id="KW-0732">Signal</keyword>
<feature type="domain" description="DUF4082" evidence="4">
    <location>
        <begin position="659"/>
        <end position="803"/>
    </location>
</feature>
<dbReference type="InterPro" id="IPR046540">
    <property type="entry name" value="DMFA2_C"/>
</dbReference>
<protein>
    <submittedName>
        <fullName evidence="6">Mo-co oxidoreductase dimerization domain protein</fullName>
    </submittedName>
</protein>
<feature type="domain" description="N,N-dimethylformamidase beta subunit-like C-terminal" evidence="5">
    <location>
        <begin position="109"/>
        <end position="511"/>
    </location>
</feature>
<evidence type="ECO:0000313" key="7">
    <source>
        <dbReference type="Proteomes" id="UP000034098"/>
    </source>
</evidence>
<dbReference type="Pfam" id="PF20254">
    <property type="entry name" value="DMFA2_C"/>
    <property type="match status" value="1"/>
</dbReference>
<dbReference type="Proteomes" id="UP000034098">
    <property type="component" value="Unassembled WGS sequence"/>
</dbReference>
<evidence type="ECO:0000313" key="6">
    <source>
        <dbReference type="EMBL" id="KJL43824.1"/>
    </source>
</evidence>
<reference evidence="6 7" key="1">
    <citation type="submission" date="2015-02" db="EMBL/GenBank/DDBJ databases">
        <title>Draft genome sequences of ten Microbacterium spp. with emphasis on heavy metal contaminated environments.</title>
        <authorList>
            <person name="Corretto E."/>
        </authorList>
    </citation>
    <scope>NUCLEOTIDE SEQUENCE [LARGE SCALE GENOMIC DNA]</scope>
    <source>
        <strain evidence="6 7">DSM 8608</strain>
    </source>
</reference>
<evidence type="ECO:0000256" key="2">
    <source>
        <dbReference type="SAM" id="SignalP"/>
    </source>
</evidence>
<evidence type="ECO:0000259" key="4">
    <source>
        <dbReference type="Pfam" id="PF13313"/>
    </source>
</evidence>
<proteinExistence type="predicted"/>
<dbReference type="Pfam" id="PF13313">
    <property type="entry name" value="DUF4082"/>
    <property type="match status" value="5"/>
</dbReference>
<dbReference type="Gene3D" id="2.60.40.650">
    <property type="match status" value="1"/>
</dbReference>